<reference evidence="2" key="1">
    <citation type="submission" date="2022-11" db="UniProtKB">
        <authorList>
            <consortium name="WormBaseParasite"/>
        </authorList>
    </citation>
    <scope>IDENTIFICATION</scope>
</reference>
<name>A0AC34QPF1_9BILA</name>
<accession>A0AC34QPF1</accession>
<organism evidence="1 2">
    <name type="scientific">Panagrolaimus sp. JU765</name>
    <dbReference type="NCBI Taxonomy" id="591449"/>
    <lineage>
        <taxon>Eukaryota</taxon>
        <taxon>Metazoa</taxon>
        <taxon>Ecdysozoa</taxon>
        <taxon>Nematoda</taxon>
        <taxon>Chromadorea</taxon>
        <taxon>Rhabditida</taxon>
        <taxon>Tylenchina</taxon>
        <taxon>Panagrolaimomorpha</taxon>
        <taxon>Panagrolaimoidea</taxon>
        <taxon>Panagrolaimidae</taxon>
        <taxon>Panagrolaimus</taxon>
    </lineage>
</organism>
<dbReference type="Proteomes" id="UP000887576">
    <property type="component" value="Unplaced"/>
</dbReference>
<sequence length="176" mass="20818">MMKNECLDPDVGLGSSNSDENFIPLLVELQKQWMTELQYSREKVLVEMTEKLHQEFLSDQQKIRTELLTEFKQELDEVRANLEEQYRDTCAAEIAQLEAIHRQNLSNVKKKQWCYNCEEEAVYFCCWNTSYCSQRCQHEHWRNHRKFCRRRRSGGNREGAASTDGSRLSNSNDAQQ</sequence>
<evidence type="ECO:0000313" key="1">
    <source>
        <dbReference type="Proteomes" id="UP000887576"/>
    </source>
</evidence>
<dbReference type="WBParaSite" id="JU765_v2.g18215.t1">
    <property type="protein sequence ID" value="JU765_v2.g18215.t1"/>
    <property type="gene ID" value="JU765_v2.g18215"/>
</dbReference>
<evidence type="ECO:0000313" key="2">
    <source>
        <dbReference type="WBParaSite" id="JU765_v2.g18215.t1"/>
    </source>
</evidence>
<proteinExistence type="predicted"/>
<protein>
    <submittedName>
        <fullName evidence="2">MYND-type domain-containing protein</fullName>
    </submittedName>
</protein>